<dbReference type="STRING" id="864069.MicloDRAFT_00004320"/>
<dbReference type="EMBL" id="JH660635">
    <property type="protein sequence ID" value="EIM30905.1"/>
    <property type="molecule type" value="Genomic_DNA"/>
</dbReference>
<reference evidence="2 3" key="1">
    <citation type="submission" date="2012-02" db="EMBL/GenBank/DDBJ databases">
        <title>Improved High-Quality Draft sequence of Microvirga sp. WSM3557.</title>
        <authorList>
            <consortium name="US DOE Joint Genome Institute"/>
            <person name="Lucas S."/>
            <person name="Han J."/>
            <person name="Lapidus A."/>
            <person name="Cheng J.-F."/>
            <person name="Goodwin L."/>
            <person name="Pitluck S."/>
            <person name="Peters L."/>
            <person name="Zhang X."/>
            <person name="Detter J.C."/>
            <person name="Han C."/>
            <person name="Tapia R."/>
            <person name="Land M."/>
            <person name="Hauser L."/>
            <person name="Kyrpides N."/>
            <person name="Ivanova N."/>
            <person name="Pagani I."/>
            <person name="Brau L."/>
            <person name="Yates R."/>
            <person name="O'Hara G."/>
            <person name="Rui T."/>
            <person name="Howieson J."/>
            <person name="Reeve W."/>
            <person name="Woyke T."/>
        </authorList>
    </citation>
    <scope>NUCLEOTIDE SEQUENCE [LARGE SCALE GENOMIC DNA]</scope>
    <source>
        <strain evidence="2 3">WSM3557</strain>
    </source>
</reference>
<name>I4Z3W3_9HYPH</name>
<dbReference type="HOGENOM" id="CLU_1946357_0_0_5"/>
<gene>
    <name evidence="2" type="ORF">MicloDRAFT_00004320</name>
</gene>
<dbReference type="Gene3D" id="3.60.120.10">
    <property type="entry name" value="Anthranilate synthase"/>
    <property type="match status" value="1"/>
</dbReference>
<dbReference type="InterPro" id="IPR019999">
    <property type="entry name" value="Anth_synth_I-like"/>
</dbReference>
<sequence length="129" mass="13826">MPSVPHGITRSRRELDNLNWQIVGCQALTATDVIAACFPGGSITGAPKIRAMEIITRIERCARQVYCGSIGYFGFDGTADTNIAIRTIMLTDGSAVFHAGSGITALSNPQAEYEETLAKAQRIFAAFEA</sequence>
<evidence type="ECO:0000313" key="3">
    <source>
        <dbReference type="Proteomes" id="UP000003947"/>
    </source>
</evidence>
<dbReference type="InterPro" id="IPR005801">
    <property type="entry name" value="ADC_synthase"/>
</dbReference>
<dbReference type="Proteomes" id="UP000003947">
    <property type="component" value="Unassembled WGS sequence"/>
</dbReference>
<dbReference type="PANTHER" id="PTHR11236:SF50">
    <property type="entry name" value="AMINODEOXYCHORISMATE SYNTHASE COMPONENT 1"/>
    <property type="match status" value="1"/>
</dbReference>
<evidence type="ECO:0000313" key="2">
    <source>
        <dbReference type="EMBL" id="EIM30905.1"/>
    </source>
</evidence>
<dbReference type="GO" id="GO:0000162">
    <property type="term" value="P:L-tryptophan biosynthetic process"/>
    <property type="evidence" value="ECO:0007669"/>
    <property type="project" value="TreeGrafter"/>
</dbReference>
<dbReference type="AlphaFoldDB" id="I4Z3W3"/>
<feature type="domain" description="Chorismate-utilising enzyme C-terminal" evidence="1">
    <location>
        <begin position="27"/>
        <end position="119"/>
    </location>
</feature>
<dbReference type="eggNOG" id="COG0147">
    <property type="taxonomic scope" value="Bacteria"/>
</dbReference>
<dbReference type="PANTHER" id="PTHR11236">
    <property type="entry name" value="AMINOBENZOATE/ANTHRANILATE SYNTHASE"/>
    <property type="match status" value="1"/>
</dbReference>
<keyword evidence="3" id="KW-1185">Reference proteome</keyword>
<dbReference type="Pfam" id="PF00425">
    <property type="entry name" value="Chorismate_bind"/>
    <property type="match status" value="1"/>
</dbReference>
<dbReference type="SUPFAM" id="SSF56322">
    <property type="entry name" value="ADC synthase"/>
    <property type="match status" value="1"/>
</dbReference>
<dbReference type="PRINTS" id="PR00095">
    <property type="entry name" value="ANTSNTHASEI"/>
</dbReference>
<dbReference type="GO" id="GO:0046820">
    <property type="term" value="F:4-amino-4-deoxychorismate synthase activity"/>
    <property type="evidence" value="ECO:0007669"/>
    <property type="project" value="TreeGrafter"/>
</dbReference>
<evidence type="ECO:0000259" key="1">
    <source>
        <dbReference type="Pfam" id="PF00425"/>
    </source>
</evidence>
<dbReference type="PATRIC" id="fig|864069.3.peg.469"/>
<protein>
    <submittedName>
        <fullName evidence="2">Anthranilate/para-aminobenzoate synthase component I</fullName>
    </submittedName>
</protein>
<dbReference type="InterPro" id="IPR015890">
    <property type="entry name" value="Chorismate_C"/>
</dbReference>
<accession>I4Z3W3</accession>
<proteinExistence type="predicted"/>
<dbReference type="OrthoDB" id="9803598at2"/>
<organism evidence="2 3">
    <name type="scientific">Microvirga lotononidis</name>
    <dbReference type="NCBI Taxonomy" id="864069"/>
    <lineage>
        <taxon>Bacteria</taxon>
        <taxon>Pseudomonadati</taxon>
        <taxon>Pseudomonadota</taxon>
        <taxon>Alphaproteobacteria</taxon>
        <taxon>Hyphomicrobiales</taxon>
        <taxon>Methylobacteriaceae</taxon>
        <taxon>Microvirga</taxon>
    </lineage>
</organism>